<sequence length="330" mass="36707">MIVEEKSNRMLMVRALAFAALVMLAFAYVAPTWWVSLKAPQYPDIAFPQGIRIHFHMDGVFNGCQKIEVAEKQEDEALNCKHEMDAINHYVGMYPIAAGGPVERVLSPFVFSLLGLMIVVFIVPGRTRRTIVMTVGGLAIGAWMTTALFTEGGYKYLSPNYVTDVVTTMDLDEDEYASWSGIEMLQEGYNEALGRYFRQQTIIDHNVETMTLAAKIAYGGLLVSMLILIVGVGRIKAVYWLTVLMPILLPVFFVADYAGWLWWFGHSLNEMGAFSLKPFMPTVLGQGKVAQFTTFSYPHYGFGLLAASSVALGFAALLRRKHILVTGDDS</sequence>
<proteinExistence type="predicted"/>
<evidence type="ECO:0000256" key="1">
    <source>
        <dbReference type="SAM" id="Phobius"/>
    </source>
</evidence>
<reference evidence="3" key="1">
    <citation type="submission" date="2016-07" db="EMBL/GenBank/DDBJ databases">
        <authorList>
            <person name="Florea S."/>
            <person name="Webb J.S."/>
            <person name="Jaromczyk J."/>
            <person name="Schardl C.L."/>
        </authorList>
    </citation>
    <scope>NUCLEOTIDE SEQUENCE [LARGE SCALE GENOMIC DNA]</scope>
    <source>
        <strain evidence="3">MV-1</strain>
    </source>
</reference>
<name>A0A1E5Q6Y1_9PROT</name>
<evidence type="ECO:0008006" key="4">
    <source>
        <dbReference type="Google" id="ProtNLM"/>
    </source>
</evidence>
<dbReference type="Proteomes" id="UP000095347">
    <property type="component" value="Unassembled WGS sequence"/>
</dbReference>
<accession>A0A1E5Q6Y1</accession>
<dbReference type="AlphaFoldDB" id="A0A1E5Q6Y1"/>
<comment type="caution">
    <text evidence="2">The sequence shown here is derived from an EMBL/GenBank/DDBJ whole genome shotgun (WGS) entry which is preliminary data.</text>
</comment>
<dbReference type="RefSeq" id="WP_069958215.1">
    <property type="nucleotide sequence ID" value="NZ_MCGG01000029.1"/>
</dbReference>
<organism evidence="2 3">
    <name type="scientific">Magnetovibrio blakemorei</name>
    <dbReference type="NCBI Taxonomy" id="28181"/>
    <lineage>
        <taxon>Bacteria</taxon>
        <taxon>Pseudomonadati</taxon>
        <taxon>Pseudomonadota</taxon>
        <taxon>Alphaproteobacteria</taxon>
        <taxon>Rhodospirillales</taxon>
        <taxon>Magnetovibrionaceae</taxon>
        <taxon>Magnetovibrio</taxon>
    </lineage>
</organism>
<feature type="transmembrane region" description="Helical" evidence="1">
    <location>
        <begin position="239"/>
        <end position="263"/>
    </location>
</feature>
<evidence type="ECO:0000313" key="2">
    <source>
        <dbReference type="EMBL" id="OEJ66695.1"/>
    </source>
</evidence>
<protein>
    <recommendedName>
        <fullName evidence="4">Cytochrome C</fullName>
    </recommendedName>
</protein>
<feature type="transmembrane region" description="Helical" evidence="1">
    <location>
        <begin position="212"/>
        <end position="232"/>
    </location>
</feature>
<feature type="transmembrane region" description="Helical" evidence="1">
    <location>
        <begin position="130"/>
        <end position="149"/>
    </location>
</feature>
<feature type="transmembrane region" description="Helical" evidence="1">
    <location>
        <begin position="300"/>
        <end position="318"/>
    </location>
</feature>
<dbReference type="STRING" id="28181.BEN30_11475"/>
<evidence type="ECO:0000313" key="3">
    <source>
        <dbReference type="Proteomes" id="UP000095347"/>
    </source>
</evidence>
<keyword evidence="1" id="KW-1133">Transmembrane helix</keyword>
<dbReference type="EMBL" id="MCGG01000029">
    <property type="protein sequence ID" value="OEJ66695.1"/>
    <property type="molecule type" value="Genomic_DNA"/>
</dbReference>
<keyword evidence="1" id="KW-0472">Membrane</keyword>
<gene>
    <name evidence="2" type="ORF">BEN30_11475</name>
</gene>
<keyword evidence="3" id="KW-1185">Reference proteome</keyword>
<feature type="transmembrane region" description="Helical" evidence="1">
    <location>
        <begin position="12"/>
        <end position="34"/>
    </location>
</feature>
<keyword evidence="1" id="KW-0812">Transmembrane</keyword>
<feature type="transmembrane region" description="Helical" evidence="1">
    <location>
        <begin position="105"/>
        <end position="123"/>
    </location>
</feature>